<evidence type="ECO:0000313" key="2">
    <source>
        <dbReference type="EMBL" id="GAA1500848.1"/>
    </source>
</evidence>
<evidence type="ECO:0000313" key="3">
    <source>
        <dbReference type="Proteomes" id="UP001501470"/>
    </source>
</evidence>
<organism evidence="2 3">
    <name type="scientific">Dactylosporangium maewongense</name>
    <dbReference type="NCBI Taxonomy" id="634393"/>
    <lineage>
        <taxon>Bacteria</taxon>
        <taxon>Bacillati</taxon>
        <taxon>Actinomycetota</taxon>
        <taxon>Actinomycetes</taxon>
        <taxon>Micromonosporales</taxon>
        <taxon>Micromonosporaceae</taxon>
        <taxon>Dactylosporangium</taxon>
    </lineage>
</organism>
<proteinExistence type="predicted"/>
<protein>
    <submittedName>
        <fullName evidence="2">Uncharacterized protein</fullName>
    </submittedName>
</protein>
<reference evidence="2 3" key="1">
    <citation type="journal article" date="2019" name="Int. J. Syst. Evol. Microbiol.">
        <title>The Global Catalogue of Microorganisms (GCM) 10K type strain sequencing project: providing services to taxonomists for standard genome sequencing and annotation.</title>
        <authorList>
            <consortium name="The Broad Institute Genomics Platform"/>
            <consortium name="The Broad Institute Genome Sequencing Center for Infectious Disease"/>
            <person name="Wu L."/>
            <person name="Ma J."/>
        </authorList>
    </citation>
    <scope>NUCLEOTIDE SEQUENCE [LARGE SCALE GENOMIC DNA]</scope>
    <source>
        <strain evidence="2 3">JCM 15933</strain>
    </source>
</reference>
<dbReference type="EMBL" id="BAAAQD010000001">
    <property type="protein sequence ID" value="GAA1500848.1"/>
    <property type="molecule type" value="Genomic_DNA"/>
</dbReference>
<accession>A0ABN1ZLM6</accession>
<name>A0ABN1ZLM6_9ACTN</name>
<feature type="region of interest" description="Disordered" evidence="1">
    <location>
        <begin position="22"/>
        <end position="47"/>
    </location>
</feature>
<dbReference type="Proteomes" id="UP001501470">
    <property type="component" value="Unassembled WGS sequence"/>
</dbReference>
<evidence type="ECO:0000256" key="1">
    <source>
        <dbReference type="SAM" id="MobiDB-lite"/>
    </source>
</evidence>
<keyword evidence="3" id="KW-1185">Reference proteome</keyword>
<gene>
    <name evidence="2" type="ORF">GCM10009827_007920</name>
</gene>
<comment type="caution">
    <text evidence="2">The sequence shown here is derived from an EMBL/GenBank/DDBJ whole genome shotgun (WGS) entry which is preliminary data.</text>
</comment>
<sequence length="108" mass="11592">MVEADRPPRPAGVAVAVITHHSPARTTGPVPGLRRPPDTPGRRPTHTPINVTRVQLTSVCVGGAQGRFRPLPRHTPINVTRVQLTSVCVGGAQGRFRPLPRHALINVL</sequence>